<reference evidence="1" key="2">
    <citation type="submission" date="2025-08" db="UniProtKB">
        <authorList>
            <consortium name="Ensembl"/>
        </authorList>
    </citation>
    <scope>IDENTIFICATION</scope>
</reference>
<dbReference type="InParanoid" id="A0A672I8A2"/>
<dbReference type="GO" id="GO:0007098">
    <property type="term" value="P:centrosome cycle"/>
    <property type="evidence" value="ECO:0007669"/>
    <property type="project" value="TreeGrafter"/>
</dbReference>
<evidence type="ECO:0000313" key="1">
    <source>
        <dbReference type="Ensembl" id="ENSSFAP00005037394.1"/>
    </source>
</evidence>
<dbReference type="FunCoup" id="A0A672I8A2">
    <property type="interactions" value="1506"/>
</dbReference>
<dbReference type="Ensembl" id="ENSSFAT00005038789.1">
    <property type="protein sequence ID" value="ENSSFAP00005037394.1"/>
    <property type="gene ID" value="ENSSFAG00005018808.1"/>
</dbReference>
<evidence type="ECO:0000313" key="2">
    <source>
        <dbReference type="Proteomes" id="UP000472267"/>
    </source>
</evidence>
<dbReference type="Proteomes" id="UP000472267">
    <property type="component" value="Chromosome 19"/>
</dbReference>
<dbReference type="AlphaFoldDB" id="A0A672I8A2"/>
<name>A0A672I8A2_SALFA</name>
<reference evidence="1" key="1">
    <citation type="submission" date="2019-06" db="EMBL/GenBank/DDBJ databases">
        <authorList>
            <consortium name="Wellcome Sanger Institute Data Sharing"/>
        </authorList>
    </citation>
    <scope>NUCLEOTIDE SEQUENCE [LARGE SCALE GENOMIC DNA]</scope>
</reference>
<dbReference type="GO" id="GO:0051225">
    <property type="term" value="P:spindle assembly"/>
    <property type="evidence" value="ECO:0007669"/>
    <property type="project" value="InterPro"/>
</dbReference>
<organism evidence="1 2">
    <name type="scientific">Salarias fasciatus</name>
    <name type="common">Jewelled blenny</name>
    <name type="synonym">Blennius fasciatus</name>
    <dbReference type="NCBI Taxonomy" id="181472"/>
    <lineage>
        <taxon>Eukaryota</taxon>
        <taxon>Metazoa</taxon>
        <taxon>Chordata</taxon>
        <taxon>Craniata</taxon>
        <taxon>Vertebrata</taxon>
        <taxon>Euteleostomi</taxon>
        <taxon>Actinopterygii</taxon>
        <taxon>Neopterygii</taxon>
        <taxon>Teleostei</taxon>
        <taxon>Neoteleostei</taxon>
        <taxon>Acanthomorphata</taxon>
        <taxon>Ovalentaria</taxon>
        <taxon>Blenniimorphae</taxon>
        <taxon>Blenniiformes</taxon>
        <taxon>Blennioidei</taxon>
        <taxon>Blenniidae</taxon>
        <taxon>Salariinae</taxon>
        <taxon>Salarias</taxon>
    </lineage>
</organism>
<dbReference type="InterPro" id="IPR028346">
    <property type="entry name" value="HAUS2"/>
</dbReference>
<dbReference type="GO" id="GO:0005813">
    <property type="term" value="C:centrosome"/>
    <property type="evidence" value="ECO:0007669"/>
    <property type="project" value="TreeGrafter"/>
</dbReference>
<proteinExistence type="predicted"/>
<accession>A0A672I8A2</accession>
<dbReference type="GO" id="GO:0007020">
    <property type="term" value="P:microtubule nucleation"/>
    <property type="evidence" value="ECO:0007669"/>
    <property type="project" value="TreeGrafter"/>
</dbReference>
<dbReference type="GO" id="GO:0070652">
    <property type="term" value="C:HAUS complex"/>
    <property type="evidence" value="ECO:0007669"/>
    <property type="project" value="TreeGrafter"/>
</dbReference>
<protein>
    <submittedName>
        <fullName evidence="1">Uncharacterized protein</fullName>
    </submittedName>
</protein>
<dbReference type="PANTHER" id="PTHR16039">
    <property type="entry name" value="HAUS AUGMIN-LIKE COMPLEX SUBUNIT 2"/>
    <property type="match status" value="1"/>
</dbReference>
<keyword evidence="2" id="KW-1185">Reference proteome</keyword>
<sequence>MSLNINYRRKHLNKLYSPGEQTVFEVLSDFTGSSFVYCCSSLFQSFQESSESAAGQLLSNCVSEGVVTEVSEVASLQDSVLSSHLYETDKHVKATQELDQVWCFQTVELLRLEQKSADVAHRFHLSEFGLSSPLIQMFNEHLQQVLKNHKKLRERLMQPVTGNKLPIPSHLHRYTSVVEVFDLMLEFIVNLEDKLSSTHAQESINEHQSLLVSHMT</sequence>
<dbReference type="Pfam" id="PF15003">
    <property type="entry name" value="HAUS2"/>
    <property type="match status" value="1"/>
</dbReference>
<dbReference type="GO" id="GO:1990498">
    <property type="term" value="C:mitotic spindle microtubule"/>
    <property type="evidence" value="ECO:0007669"/>
    <property type="project" value="TreeGrafter"/>
</dbReference>
<reference evidence="1" key="3">
    <citation type="submission" date="2025-09" db="UniProtKB">
        <authorList>
            <consortium name="Ensembl"/>
        </authorList>
    </citation>
    <scope>IDENTIFICATION</scope>
</reference>
<dbReference type="PANTHER" id="PTHR16039:SF1">
    <property type="entry name" value="HAUS AUGMIN-LIKE COMPLEX SUBUNIT 2"/>
    <property type="match status" value="1"/>
</dbReference>